<dbReference type="GO" id="GO:0007005">
    <property type="term" value="P:mitochondrion organization"/>
    <property type="evidence" value="ECO:0007669"/>
    <property type="project" value="TreeGrafter"/>
</dbReference>
<dbReference type="Proteomes" id="UP000076842">
    <property type="component" value="Unassembled WGS sequence"/>
</dbReference>
<dbReference type="GO" id="GO:0003729">
    <property type="term" value="F:mRNA binding"/>
    <property type="evidence" value="ECO:0007669"/>
    <property type="project" value="TreeGrafter"/>
</dbReference>
<evidence type="ECO:0000256" key="1">
    <source>
        <dbReference type="SAM" id="MobiDB-lite"/>
    </source>
</evidence>
<dbReference type="AlphaFoldDB" id="A0A165DDM6"/>
<feature type="region of interest" description="Disordered" evidence="1">
    <location>
        <begin position="915"/>
        <end position="960"/>
    </location>
</feature>
<dbReference type="InterPro" id="IPR051114">
    <property type="entry name" value="Mito_RNA_Proc_CCM1"/>
</dbReference>
<dbReference type="PANTHER" id="PTHR47934:SF6">
    <property type="entry name" value="MITOCHONDRIAL GROUP I INTRON SPLICING FACTOR CCM1-RELATED"/>
    <property type="match status" value="1"/>
</dbReference>
<proteinExistence type="predicted"/>
<dbReference type="PANTHER" id="PTHR47934">
    <property type="entry name" value="PENTATRICOPEPTIDE REPEAT-CONTAINING PROTEIN PET309, MITOCHONDRIAL"/>
    <property type="match status" value="1"/>
</dbReference>
<dbReference type="OrthoDB" id="185373at2759"/>
<sequence length="1093" mass="123242">MTAPLASAAFRSLTRTAVVGTSFARRRRLPHRLPSVWHRTLTGATPFKRPGLEKLSAISPEYALPADWTSRIYPPRPPYLFVSAVSRVMLLQHEVNDTAYILHLATNMCDPAAVRNAYRMYASACRRLSTVPSETMAPAYSNMRLSLKFVAEAMDLLATTGAEEDNKALETMVDDLKNLWWPVILYHMDTSRDSMTSNYVVEVEHLIRFGLRDKALELLFRIHNLHQPGSPQMRDTYAAVDFRPSWRLILRSFCDERAFERVQQLLQEVSAIATEKVIISLYHTTLKLFCNMDPQPPEEEFRKYAPFLAETMKQTHIGPTFAGPVSTLLRVYSRFGMVEAADRAIETLFQIHEAYSQPNGRPYKADRLPRSAWEAMLEHAIRSRNIRESWFYVEQLARNDQVAAPTHLKAVVQLERQHAQDVARLKGSMSGLSTTRSYSDGVEGASENEDDGNDPKRTALRSIMRALAEDENPTEKALEAYSAAKARGLPPSSQLLTSIVARLCSLDEPPAGGFQRALDLFMELDAAYPVDGVDTGPASLNAPDGPNQPLATSLLKALTAHPTLKDVTTVLTVVRRRNIPIRPQVLQSLAINCVREARDHQEAYEYVRQVYHLLDGEAVQLAVFRAWISATYPATNSFVAPAEHVLSVLSESSINVPDMTGPRVSMLIRRYHVVGRHVWATYGSSDQGRAALTELYQSLVIIHNAINHCAEPGALLNRRSMLDHRMLVRLYALMMENYAELGQPEETLKIFDMLFEQHSLSTSALEAAIDACRRINDWKLLISIWIKVRVAHENGELRKGVDDVQYSKHLWDECMSSLAPANAVLKSAADVVDEAMRSGTVYHSRRRFSETDCETALYVIKLFDMVGGEQGRTVIIQDMCKYITITIRDLLRKDKLSGITKDERGMYHYHPQLQSLPQSLPQPLPEPLPQSLPEPQFQSWPAPPQPVRRAPPVRPMDGRFPMFKRQNPTPTAYMRHQPVDASWETAEPRWKPKIVVGLTSELAWKHAPDPGISRRGTATPGAQPLPPPPGGRFETEPFARQADQRADYKPPPPPREPDGVEYLLPEPVEHRPPWLRPPPKKSARQIMTDLEVP</sequence>
<evidence type="ECO:0008006" key="4">
    <source>
        <dbReference type="Google" id="ProtNLM"/>
    </source>
</evidence>
<feature type="compositionally biased region" description="Pro residues" evidence="1">
    <location>
        <begin position="920"/>
        <end position="932"/>
    </location>
</feature>
<dbReference type="EMBL" id="KV424062">
    <property type="protein sequence ID" value="KZT52583.1"/>
    <property type="molecule type" value="Genomic_DNA"/>
</dbReference>
<dbReference type="GO" id="GO:0006396">
    <property type="term" value="P:RNA processing"/>
    <property type="evidence" value="ECO:0007669"/>
    <property type="project" value="TreeGrafter"/>
</dbReference>
<feature type="compositionally biased region" description="Basic and acidic residues" evidence="1">
    <location>
        <begin position="1033"/>
        <end position="1048"/>
    </location>
</feature>
<accession>A0A165DDM6</accession>
<reference evidence="2 3" key="1">
    <citation type="journal article" date="2016" name="Mol. Biol. Evol.">
        <title>Comparative Genomics of Early-Diverging Mushroom-Forming Fungi Provides Insights into the Origins of Lignocellulose Decay Capabilities.</title>
        <authorList>
            <person name="Nagy L.G."/>
            <person name="Riley R."/>
            <person name="Tritt A."/>
            <person name="Adam C."/>
            <person name="Daum C."/>
            <person name="Floudas D."/>
            <person name="Sun H."/>
            <person name="Yadav J.S."/>
            <person name="Pangilinan J."/>
            <person name="Larsson K.H."/>
            <person name="Matsuura K."/>
            <person name="Barry K."/>
            <person name="Labutti K."/>
            <person name="Kuo R."/>
            <person name="Ohm R.A."/>
            <person name="Bhattacharya S.S."/>
            <person name="Shirouzu T."/>
            <person name="Yoshinaga Y."/>
            <person name="Martin F.M."/>
            <person name="Grigoriev I.V."/>
            <person name="Hibbett D.S."/>
        </authorList>
    </citation>
    <scope>NUCLEOTIDE SEQUENCE [LARGE SCALE GENOMIC DNA]</scope>
    <source>
        <strain evidence="2 3">HHB12733</strain>
    </source>
</reference>
<feature type="region of interest" description="Disordered" evidence="1">
    <location>
        <begin position="430"/>
        <end position="456"/>
    </location>
</feature>
<dbReference type="GO" id="GO:0005739">
    <property type="term" value="C:mitochondrion"/>
    <property type="evidence" value="ECO:0007669"/>
    <property type="project" value="TreeGrafter"/>
</dbReference>
<evidence type="ECO:0000313" key="2">
    <source>
        <dbReference type="EMBL" id="KZT52583.1"/>
    </source>
</evidence>
<keyword evidence="3" id="KW-1185">Reference proteome</keyword>
<feature type="region of interest" description="Disordered" evidence="1">
    <location>
        <begin position="1006"/>
        <end position="1093"/>
    </location>
</feature>
<dbReference type="InParanoid" id="A0A165DDM6"/>
<name>A0A165DDM6_9BASI</name>
<evidence type="ECO:0000313" key="3">
    <source>
        <dbReference type="Proteomes" id="UP000076842"/>
    </source>
</evidence>
<organism evidence="2 3">
    <name type="scientific">Calocera cornea HHB12733</name>
    <dbReference type="NCBI Taxonomy" id="1353952"/>
    <lineage>
        <taxon>Eukaryota</taxon>
        <taxon>Fungi</taxon>
        <taxon>Dikarya</taxon>
        <taxon>Basidiomycota</taxon>
        <taxon>Agaricomycotina</taxon>
        <taxon>Dacrymycetes</taxon>
        <taxon>Dacrymycetales</taxon>
        <taxon>Dacrymycetaceae</taxon>
        <taxon>Calocera</taxon>
    </lineage>
</organism>
<protein>
    <recommendedName>
        <fullName evidence="4">Pentacotripeptide-repeat region of PRORP domain-containing protein</fullName>
    </recommendedName>
</protein>
<gene>
    <name evidence="2" type="ORF">CALCODRAFT_520642</name>
</gene>